<dbReference type="InterPro" id="IPR036086">
    <property type="entry name" value="ParB/Sulfiredoxin_sf"/>
</dbReference>
<dbReference type="AlphaFoldDB" id="A0A1K0FDT4"/>
<feature type="transmembrane region" description="Helical" evidence="2">
    <location>
        <begin position="247"/>
        <end position="268"/>
    </location>
</feature>
<keyword evidence="2" id="KW-0812">Transmembrane</keyword>
<evidence type="ECO:0000313" key="4">
    <source>
        <dbReference type="Proteomes" id="UP000182486"/>
    </source>
</evidence>
<comment type="caution">
    <text evidence="3">The sequence shown here is derived from an EMBL/GenBank/DDBJ whole genome shotgun (WGS) entry which is preliminary data.</text>
</comment>
<sequence length="604" mass="62559">MARQHATPADFELVGMSEDPTPGDPQLIQGILQRYNDIGDAADRALTILKKDGEIAVGRGSAMDKLREKIGDDLPDKLTKTATSYRDAAAAYRDYIPKLQEAQDTFDRAVEQARSAAPQANQTPPVLAADATDEDKVAAAKAQDAIDAGKSRMSAARSLAEQAQTMRETAQRSCADVLDRAAGEAIPERDIFQKIADFFEEFPFVQLLLGLLIAVISVFFPVVGLLLGAALFAVTQVAAIASGNFKLGDFLVGLIALVPGASVVKVLGGVVKAGAGAVAKVAPLVTKSGSGTITGITSSISASKTIGPLVNSTAGQVAAGGAKGFAEGAAEQAATQVLNGEGLDPGQIAAGGALGAVLGGVAGGVAGRKGGKGLNAGAAPGGIPVKTAPGTGTRALDGPDPSSPPVTTHVPDPDDPFLDVPRTVARKNDPDNPLGFTHTDSKTGVSTDFTLTRTDTFPPVFTVNRTGEQIFFDEDINKFRKFEGGNETSFDSPLSDFSQGGVTIPKDHFQIQGLEGQSPGTVKFSDLDRVSDGKVVLVPTDQIPDGLIRADLDPQRVQKIKDGFAQGIALPAVSLDSNLTVNDGNHRIRAAKDLGLPFVPVKIT</sequence>
<gene>
    <name evidence="3" type="ORF">BG844_28880</name>
</gene>
<dbReference type="RefSeq" id="WP_071808475.1">
    <property type="nucleotide sequence ID" value="NZ_MEIA01000441.1"/>
</dbReference>
<evidence type="ECO:0000256" key="1">
    <source>
        <dbReference type="SAM" id="MobiDB-lite"/>
    </source>
</evidence>
<feature type="region of interest" description="Disordered" evidence="1">
    <location>
        <begin position="1"/>
        <end position="24"/>
    </location>
</feature>
<evidence type="ECO:0000313" key="3">
    <source>
        <dbReference type="EMBL" id="OJF10999.1"/>
    </source>
</evidence>
<reference evidence="3 4" key="1">
    <citation type="submission" date="2016-09" db="EMBL/GenBank/DDBJ databases">
        <title>Couchioplanes caeruleus draft genome sequence.</title>
        <authorList>
            <person name="Sheehan J."/>
            <person name="Caffrey P."/>
        </authorList>
    </citation>
    <scope>NUCLEOTIDE SEQUENCE [LARGE SCALE GENOMIC DNA]</scope>
    <source>
        <strain evidence="3 4">DSM 43634</strain>
    </source>
</reference>
<feature type="transmembrane region" description="Helical" evidence="2">
    <location>
        <begin position="207"/>
        <end position="235"/>
    </location>
</feature>
<keyword evidence="2" id="KW-1133">Transmembrane helix</keyword>
<keyword evidence="2" id="KW-0472">Membrane</keyword>
<feature type="region of interest" description="Disordered" evidence="1">
    <location>
        <begin position="375"/>
        <end position="415"/>
    </location>
</feature>
<evidence type="ECO:0000256" key="2">
    <source>
        <dbReference type="SAM" id="Phobius"/>
    </source>
</evidence>
<dbReference type="SUPFAM" id="SSF110849">
    <property type="entry name" value="ParB/Sulfiredoxin"/>
    <property type="match status" value="1"/>
</dbReference>
<organism evidence="3 4">
    <name type="scientific">Couchioplanes caeruleus subsp. caeruleus</name>
    <dbReference type="NCBI Taxonomy" id="56427"/>
    <lineage>
        <taxon>Bacteria</taxon>
        <taxon>Bacillati</taxon>
        <taxon>Actinomycetota</taxon>
        <taxon>Actinomycetes</taxon>
        <taxon>Micromonosporales</taxon>
        <taxon>Micromonosporaceae</taxon>
        <taxon>Couchioplanes</taxon>
    </lineage>
</organism>
<keyword evidence="4" id="KW-1185">Reference proteome</keyword>
<dbReference type="Proteomes" id="UP000182486">
    <property type="component" value="Unassembled WGS sequence"/>
</dbReference>
<name>A0A1K0FDT4_9ACTN</name>
<dbReference type="EMBL" id="MEIA01000441">
    <property type="protein sequence ID" value="OJF10999.1"/>
    <property type="molecule type" value="Genomic_DNA"/>
</dbReference>
<protein>
    <recommendedName>
        <fullName evidence="5">ParB/Sulfiredoxin domain-containing protein</fullName>
    </recommendedName>
</protein>
<proteinExistence type="predicted"/>
<accession>A0A1K0FDT4</accession>
<evidence type="ECO:0008006" key="5">
    <source>
        <dbReference type="Google" id="ProtNLM"/>
    </source>
</evidence>